<evidence type="ECO:0000259" key="3">
    <source>
        <dbReference type="Pfam" id="PF12850"/>
    </source>
</evidence>
<dbReference type="Proteomes" id="UP000627781">
    <property type="component" value="Unassembled WGS sequence"/>
</dbReference>
<reference evidence="4 5" key="1">
    <citation type="submission" date="2020-08" db="EMBL/GenBank/DDBJ databases">
        <title>A Genomic Blueprint of the Chicken Gut Microbiome.</title>
        <authorList>
            <person name="Gilroy R."/>
            <person name="Ravi A."/>
            <person name="Getino M."/>
            <person name="Pursley I."/>
            <person name="Horton D.L."/>
            <person name="Alikhan N.-F."/>
            <person name="Baker D."/>
            <person name="Gharbi K."/>
            <person name="Hall N."/>
            <person name="Watson M."/>
            <person name="Adriaenssens E.M."/>
            <person name="Foster-Nyarko E."/>
            <person name="Jarju S."/>
            <person name="Secka A."/>
            <person name="Antonio M."/>
            <person name="Oren A."/>
            <person name="Chaudhuri R."/>
            <person name="La Ragione R.M."/>
            <person name="Hildebrand F."/>
            <person name="Pallen M.J."/>
        </authorList>
    </citation>
    <scope>NUCLEOTIDE SEQUENCE [LARGE SCALE GENOMIC DNA]</scope>
    <source>
        <strain evidence="4 5">Sa3CVN1</strain>
    </source>
</reference>
<dbReference type="PANTHER" id="PTHR42850:SF2">
    <property type="entry name" value="BLL5683 PROTEIN"/>
    <property type="match status" value="1"/>
</dbReference>
<dbReference type="NCBIfam" id="TIGR00040">
    <property type="entry name" value="yfcE"/>
    <property type="match status" value="1"/>
</dbReference>
<dbReference type="EMBL" id="JACSRA010000022">
    <property type="protein sequence ID" value="MBD7912346.1"/>
    <property type="molecule type" value="Genomic_DNA"/>
</dbReference>
<keyword evidence="2" id="KW-0479">Metal-binding</keyword>
<dbReference type="InterPro" id="IPR000979">
    <property type="entry name" value="Phosphodiesterase_MJ0936/Vps29"/>
</dbReference>
<keyword evidence="5" id="KW-1185">Reference proteome</keyword>
<dbReference type="InterPro" id="IPR011152">
    <property type="entry name" value="Pesterase_MJ0912"/>
</dbReference>
<protein>
    <recommendedName>
        <fullName evidence="2">Phosphoesterase</fullName>
        <ecNumber evidence="2">3.1.4.-</ecNumber>
    </recommendedName>
</protein>
<feature type="domain" description="Calcineurin-like phosphoesterase" evidence="3">
    <location>
        <begin position="1"/>
        <end position="197"/>
    </location>
</feature>
<organism evidence="4 5">
    <name type="scientific">Clostridium cibarium</name>
    <dbReference type="NCBI Taxonomy" id="2762247"/>
    <lineage>
        <taxon>Bacteria</taxon>
        <taxon>Bacillati</taxon>
        <taxon>Bacillota</taxon>
        <taxon>Clostridia</taxon>
        <taxon>Eubacteriales</taxon>
        <taxon>Clostridiaceae</taxon>
        <taxon>Clostridium</taxon>
    </lineage>
</organism>
<comment type="cofactor">
    <cofactor evidence="2">
        <name>a divalent metal cation</name>
        <dbReference type="ChEBI" id="CHEBI:60240"/>
    </cofactor>
</comment>
<gene>
    <name evidence="4" type="ORF">H9661_13365</name>
</gene>
<dbReference type="PANTHER" id="PTHR42850">
    <property type="entry name" value="METALLOPHOSPHOESTERASE"/>
    <property type="match status" value="1"/>
</dbReference>
<evidence type="ECO:0000256" key="1">
    <source>
        <dbReference type="ARBA" id="ARBA00008950"/>
    </source>
</evidence>
<dbReference type="EC" id="3.1.4.-" evidence="2"/>
<evidence type="ECO:0000256" key="2">
    <source>
        <dbReference type="RuleBase" id="RU362039"/>
    </source>
</evidence>
<proteinExistence type="inferred from homology"/>
<comment type="caution">
    <text evidence="4">The sequence shown here is derived from an EMBL/GenBank/DDBJ whole genome shotgun (WGS) entry which is preliminary data.</text>
</comment>
<dbReference type="SUPFAM" id="SSF56300">
    <property type="entry name" value="Metallo-dependent phosphatases"/>
    <property type="match status" value="1"/>
</dbReference>
<accession>A0ABR8PW11</accession>
<dbReference type="InterPro" id="IPR050126">
    <property type="entry name" value="Ap4A_hydrolase"/>
</dbReference>
<evidence type="ECO:0000313" key="4">
    <source>
        <dbReference type="EMBL" id="MBD7912346.1"/>
    </source>
</evidence>
<dbReference type="Pfam" id="PF12850">
    <property type="entry name" value="Metallophos_2"/>
    <property type="match status" value="1"/>
</dbReference>
<dbReference type="InterPro" id="IPR029052">
    <property type="entry name" value="Metallo-depent_PP-like"/>
</dbReference>
<dbReference type="PIRSF" id="PIRSF000883">
    <property type="entry name" value="Pesterase_MJ0912"/>
    <property type="match status" value="1"/>
</dbReference>
<comment type="similarity">
    <text evidence="1 2">Belongs to the metallophosphoesterase superfamily. YfcE family.</text>
</comment>
<dbReference type="InterPro" id="IPR024654">
    <property type="entry name" value="Calcineurin-like_PHP_lpxH"/>
</dbReference>
<dbReference type="RefSeq" id="WP_143315284.1">
    <property type="nucleotide sequence ID" value="NZ_JACSRA010000022.1"/>
</dbReference>
<sequence>MKIGVIADIHGNYDALMTVIVDMHKNDIDSVIVLGDIIFSGTEPQKCFERIKMIKPIVWIKGNTDNWFNEINENFKPKNELENNMYNKFLDVNSKVSKELIETIKTLKEKEETTIRGVKILCVHGSDRKINEGIGILTPQEDISELFNRLNHDILLCAHTHSPFIATKNGKLIMNVGSVGLPSDESRASYGILKFEDDNFEYSIRKIKI</sequence>
<name>A0ABR8PW11_9CLOT</name>
<dbReference type="Gene3D" id="3.60.21.10">
    <property type="match status" value="1"/>
</dbReference>
<evidence type="ECO:0000313" key="5">
    <source>
        <dbReference type="Proteomes" id="UP000627781"/>
    </source>
</evidence>